<gene>
    <name evidence="3" type="ORF">KI387_012251</name>
</gene>
<dbReference type="Pfam" id="PF00240">
    <property type="entry name" value="ubiquitin"/>
    <property type="match status" value="1"/>
</dbReference>
<keyword evidence="1" id="KW-1017">Isopeptide bond</keyword>
<evidence type="ECO:0000259" key="2">
    <source>
        <dbReference type="PROSITE" id="PS50053"/>
    </source>
</evidence>
<comment type="caution">
    <text evidence="3">The sequence shown here is derived from an EMBL/GenBank/DDBJ whole genome shotgun (WGS) entry which is preliminary data.</text>
</comment>
<dbReference type="PROSITE" id="PS50053">
    <property type="entry name" value="UBIQUITIN_2"/>
    <property type="match status" value="1"/>
</dbReference>
<proteinExistence type="predicted"/>
<keyword evidence="4" id="KW-1185">Reference proteome</keyword>
<dbReference type="GO" id="GO:0003729">
    <property type="term" value="F:mRNA binding"/>
    <property type="evidence" value="ECO:0007669"/>
    <property type="project" value="UniProtKB-ARBA"/>
</dbReference>
<evidence type="ECO:0000256" key="1">
    <source>
        <dbReference type="ARBA" id="ARBA00022499"/>
    </source>
</evidence>
<dbReference type="PANTHER" id="PTHR10666">
    <property type="entry name" value="UBIQUITIN"/>
    <property type="match status" value="1"/>
</dbReference>
<evidence type="ECO:0000313" key="3">
    <source>
        <dbReference type="EMBL" id="KAH9300668.1"/>
    </source>
</evidence>
<dbReference type="Gene3D" id="3.10.20.90">
    <property type="entry name" value="Phosphatidylinositol 3-kinase Catalytic Subunit, Chain A, domain 1"/>
    <property type="match status" value="1"/>
</dbReference>
<feature type="domain" description="Ubiquitin-like" evidence="2">
    <location>
        <begin position="1"/>
        <end position="74"/>
    </location>
</feature>
<dbReference type="AlphaFoldDB" id="A0AA38FFR9"/>
<feature type="non-terminal residue" evidence="3">
    <location>
        <position position="189"/>
    </location>
</feature>
<dbReference type="SMART" id="SM00213">
    <property type="entry name" value="UBQ"/>
    <property type="match status" value="1"/>
</dbReference>
<evidence type="ECO:0000313" key="4">
    <source>
        <dbReference type="Proteomes" id="UP000824469"/>
    </source>
</evidence>
<name>A0AA38FFR9_TAXCH</name>
<organism evidence="3 4">
    <name type="scientific">Taxus chinensis</name>
    <name type="common">Chinese yew</name>
    <name type="synonym">Taxus wallichiana var. chinensis</name>
    <dbReference type="NCBI Taxonomy" id="29808"/>
    <lineage>
        <taxon>Eukaryota</taxon>
        <taxon>Viridiplantae</taxon>
        <taxon>Streptophyta</taxon>
        <taxon>Embryophyta</taxon>
        <taxon>Tracheophyta</taxon>
        <taxon>Spermatophyta</taxon>
        <taxon>Pinopsida</taxon>
        <taxon>Pinidae</taxon>
        <taxon>Conifers II</taxon>
        <taxon>Cupressales</taxon>
        <taxon>Taxaceae</taxon>
        <taxon>Taxus</taxon>
    </lineage>
</organism>
<accession>A0AA38FFR9</accession>
<dbReference type="InterPro" id="IPR029071">
    <property type="entry name" value="Ubiquitin-like_domsf"/>
</dbReference>
<dbReference type="InterPro" id="IPR000626">
    <property type="entry name" value="Ubiquitin-like_dom"/>
</dbReference>
<dbReference type="EMBL" id="JAHRHJ020000009">
    <property type="protein sequence ID" value="KAH9300668.1"/>
    <property type="molecule type" value="Genomic_DNA"/>
</dbReference>
<reference evidence="3 4" key="1">
    <citation type="journal article" date="2021" name="Nat. Plants">
        <title>The Taxus genome provides insights into paclitaxel biosynthesis.</title>
        <authorList>
            <person name="Xiong X."/>
            <person name="Gou J."/>
            <person name="Liao Q."/>
            <person name="Li Y."/>
            <person name="Zhou Q."/>
            <person name="Bi G."/>
            <person name="Li C."/>
            <person name="Du R."/>
            <person name="Wang X."/>
            <person name="Sun T."/>
            <person name="Guo L."/>
            <person name="Liang H."/>
            <person name="Lu P."/>
            <person name="Wu Y."/>
            <person name="Zhang Z."/>
            <person name="Ro D.K."/>
            <person name="Shang Y."/>
            <person name="Huang S."/>
            <person name="Yan J."/>
        </authorList>
    </citation>
    <scope>NUCLEOTIDE SEQUENCE [LARGE SCALE GENOMIC DNA]</scope>
    <source>
        <strain evidence="3">Ta-2019</strain>
    </source>
</reference>
<sequence>MDIHVKVSTGQTITLEVKTFETIEQVKEKINNGLGIPIPRECKQQLFYRTVVSPLKDILTVGYYNMKQGSLLHFEVDFPDEDDGQILRIAFYQYRKKPVCTYFVKRNETVESVRNKLLSLVDMTAISGPAGISPLDSFEDKTLTLFDHSIPDGVAMFLKAILAPPKDLVSKDKEEKIVAPAKDKEIREE</sequence>
<protein>
    <recommendedName>
        <fullName evidence="2">Ubiquitin-like domain-containing protein</fullName>
    </recommendedName>
</protein>
<dbReference type="InterPro" id="IPR050158">
    <property type="entry name" value="Ubiquitin_ubiquitin-like"/>
</dbReference>
<dbReference type="SUPFAM" id="SSF54236">
    <property type="entry name" value="Ubiquitin-like"/>
    <property type="match status" value="1"/>
</dbReference>
<dbReference type="Proteomes" id="UP000824469">
    <property type="component" value="Unassembled WGS sequence"/>
</dbReference>